<dbReference type="RefSeq" id="WP_114743806.1">
    <property type="nucleotide sequence ID" value="NZ_QQAY01000001.1"/>
</dbReference>
<dbReference type="NCBIfam" id="TIGR02891">
    <property type="entry name" value="CtaD_CoxA"/>
    <property type="match status" value="1"/>
</dbReference>
<feature type="transmembrane region" description="Helical" evidence="23">
    <location>
        <begin position="153"/>
        <end position="179"/>
    </location>
</feature>
<dbReference type="PANTHER" id="PTHR10422:SF44">
    <property type="entry name" value="CYTOCHROME C OXIDASE SUBUNIT 1"/>
    <property type="match status" value="1"/>
</dbReference>
<evidence type="ECO:0000256" key="15">
    <source>
        <dbReference type="ARBA" id="ARBA00022982"/>
    </source>
</evidence>
<comment type="function">
    <text evidence="23">Cytochrome c oxidase is the component of the respiratory chain that catalyzes the reduction of oxygen to water. Subunits 1-3 form the functional core of the enzyme complex. CO I is the catalytic subunit of the enzyme. Electrons originating in cytochrome c are transferred via the copper A center of subunit 2 and heme A of subunit 1 to the bimetallic center formed by heme A3 and copper B.</text>
</comment>
<dbReference type="GO" id="GO:0020037">
    <property type="term" value="F:heme binding"/>
    <property type="evidence" value="ECO:0007669"/>
    <property type="project" value="InterPro"/>
</dbReference>
<feature type="transmembrane region" description="Helical" evidence="23">
    <location>
        <begin position="105"/>
        <end position="128"/>
    </location>
</feature>
<dbReference type="EMBL" id="QQAY01000001">
    <property type="protein sequence ID" value="RDI47590.1"/>
    <property type="molecule type" value="Genomic_DNA"/>
</dbReference>
<dbReference type="Gene3D" id="1.20.210.10">
    <property type="entry name" value="Cytochrome c oxidase-like, subunit I domain"/>
    <property type="match status" value="1"/>
</dbReference>
<dbReference type="GO" id="GO:0005886">
    <property type="term" value="C:plasma membrane"/>
    <property type="evidence" value="ECO:0007669"/>
    <property type="project" value="UniProtKB-SubCell"/>
</dbReference>
<evidence type="ECO:0000256" key="1">
    <source>
        <dbReference type="ARBA" id="ARBA00001971"/>
    </source>
</evidence>
<evidence type="ECO:0000256" key="16">
    <source>
        <dbReference type="ARBA" id="ARBA00022989"/>
    </source>
</evidence>
<accession>A0A370GWG5</accession>
<feature type="transmembrane region" description="Helical" evidence="23">
    <location>
        <begin position="191"/>
        <end position="219"/>
    </location>
</feature>
<evidence type="ECO:0000256" key="9">
    <source>
        <dbReference type="ARBA" id="ARBA00022475"/>
    </source>
</evidence>
<comment type="function">
    <text evidence="21">Cytochrome c oxidase is the component of the respiratory chain that catalyzes the reduction of oxygen to water. Subunits 1-3 form the functional core of the enzyme complex. Co I is the catalytic subunit of the enzyme. Electrons originating in cytochrome c are transferred via the copper A center of subunit 2 and heme a of subunit 1 to the bimetallic center formed by heme a3 and copper B. This cytochrome c oxidase shows proton pump activity across the membrane in addition to the electron transfer.</text>
</comment>
<evidence type="ECO:0000256" key="23">
    <source>
        <dbReference type="RuleBase" id="RU363061"/>
    </source>
</evidence>
<comment type="catalytic activity">
    <reaction evidence="20 23">
        <text>4 Fe(II)-[cytochrome c] + O2 + 8 H(+)(in) = 4 Fe(III)-[cytochrome c] + 2 H2O + 4 H(+)(out)</text>
        <dbReference type="Rhea" id="RHEA:11436"/>
        <dbReference type="Rhea" id="RHEA-COMP:10350"/>
        <dbReference type="Rhea" id="RHEA-COMP:14399"/>
        <dbReference type="ChEBI" id="CHEBI:15377"/>
        <dbReference type="ChEBI" id="CHEBI:15378"/>
        <dbReference type="ChEBI" id="CHEBI:15379"/>
        <dbReference type="ChEBI" id="CHEBI:29033"/>
        <dbReference type="ChEBI" id="CHEBI:29034"/>
        <dbReference type="EC" id="7.1.1.9"/>
    </reaction>
</comment>
<keyword evidence="17 23" id="KW-0408">Iron</keyword>
<feature type="transmembrane region" description="Helical" evidence="23">
    <location>
        <begin position="378"/>
        <end position="400"/>
    </location>
</feature>
<keyword evidence="11 22" id="KW-0679">Respiratory chain</keyword>
<dbReference type="PROSITE" id="PS00077">
    <property type="entry name" value="COX1_CUB"/>
    <property type="match status" value="1"/>
</dbReference>
<feature type="transmembrane region" description="Helical" evidence="23">
    <location>
        <begin position="242"/>
        <end position="262"/>
    </location>
</feature>
<feature type="transmembrane region" description="Helical" evidence="23">
    <location>
        <begin position="274"/>
        <end position="295"/>
    </location>
</feature>
<evidence type="ECO:0000256" key="4">
    <source>
        <dbReference type="ARBA" id="ARBA00004673"/>
    </source>
</evidence>
<comment type="similarity">
    <text evidence="5 22">Belongs to the heme-copper respiratory oxidase family.</text>
</comment>
<feature type="transmembrane region" description="Helical" evidence="23">
    <location>
        <begin position="68"/>
        <end position="93"/>
    </location>
</feature>
<evidence type="ECO:0000256" key="22">
    <source>
        <dbReference type="RuleBase" id="RU000370"/>
    </source>
</evidence>
<evidence type="ECO:0000259" key="24">
    <source>
        <dbReference type="PROSITE" id="PS50855"/>
    </source>
</evidence>
<dbReference type="GO" id="GO:0022904">
    <property type="term" value="P:respiratory electron transport chain"/>
    <property type="evidence" value="ECO:0007669"/>
    <property type="project" value="TreeGrafter"/>
</dbReference>
<evidence type="ECO:0000256" key="8">
    <source>
        <dbReference type="ARBA" id="ARBA00022448"/>
    </source>
</evidence>
<dbReference type="GO" id="GO:0004129">
    <property type="term" value="F:cytochrome-c oxidase activity"/>
    <property type="evidence" value="ECO:0007669"/>
    <property type="project" value="UniProtKB-EC"/>
</dbReference>
<name>A0A370GWG5_9BACI</name>
<dbReference type="EC" id="7.1.1.9" evidence="6 23"/>
<proteinExistence type="inferred from homology"/>
<keyword evidence="16 23" id="KW-1133">Transmembrane helix</keyword>
<evidence type="ECO:0000256" key="10">
    <source>
        <dbReference type="ARBA" id="ARBA00022617"/>
    </source>
</evidence>
<feature type="domain" description="Cytochrome oxidase subunit I profile" evidence="24">
    <location>
        <begin position="9"/>
        <end position="522"/>
    </location>
</feature>
<feature type="transmembrane region" description="Helical" evidence="23">
    <location>
        <begin position="461"/>
        <end position="482"/>
    </location>
</feature>
<dbReference type="SUPFAM" id="SSF81442">
    <property type="entry name" value="Cytochrome c oxidase subunit I-like"/>
    <property type="match status" value="1"/>
</dbReference>
<evidence type="ECO:0000313" key="26">
    <source>
        <dbReference type="Proteomes" id="UP000255326"/>
    </source>
</evidence>
<comment type="caution">
    <text evidence="25">The sequence shown here is derived from an EMBL/GenBank/DDBJ whole genome shotgun (WGS) entry which is preliminary data.</text>
</comment>
<dbReference type="GO" id="GO:0006119">
    <property type="term" value="P:oxidative phosphorylation"/>
    <property type="evidence" value="ECO:0007669"/>
    <property type="project" value="UniProtKB-UniPathway"/>
</dbReference>
<keyword evidence="8 22" id="KW-0813">Transport</keyword>
<dbReference type="FunFam" id="1.20.210.10:FF:000006">
    <property type="entry name" value="Cytochrome c oxidase subunit 1"/>
    <property type="match status" value="1"/>
</dbReference>
<comment type="pathway">
    <text evidence="4 23">Energy metabolism; oxidative phosphorylation.</text>
</comment>
<feature type="transmembrane region" description="Helical" evidence="23">
    <location>
        <begin position="27"/>
        <end position="48"/>
    </location>
</feature>
<organism evidence="25 26">
    <name type="scientific">Falsibacillus pallidus</name>
    <dbReference type="NCBI Taxonomy" id="493781"/>
    <lineage>
        <taxon>Bacteria</taxon>
        <taxon>Bacillati</taxon>
        <taxon>Bacillota</taxon>
        <taxon>Bacilli</taxon>
        <taxon>Bacillales</taxon>
        <taxon>Bacillaceae</taxon>
        <taxon>Falsibacillus</taxon>
    </lineage>
</organism>
<dbReference type="PANTHER" id="PTHR10422">
    <property type="entry name" value="CYTOCHROME C OXIDASE SUBUNIT 1"/>
    <property type="match status" value="1"/>
</dbReference>
<dbReference type="AlphaFoldDB" id="A0A370GWG5"/>
<keyword evidence="15 22" id="KW-0249">Electron transport</keyword>
<evidence type="ECO:0000256" key="7">
    <source>
        <dbReference type="ARBA" id="ARBA00015947"/>
    </source>
</evidence>
<evidence type="ECO:0000256" key="14">
    <source>
        <dbReference type="ARBA" id="ARBA00022967"/>
    </source>
</evidence>
<dbReference type="Pfam" id="PF00115">
    <property type="entry name" value="COX1"/>
    <property type="match status" value="1"/>
</dbReference>
<comment type="cofactor">
    <cofactor evidence="1">
        <name>heme</name>
        <dbReference type="ChEBI" id="CHEBI:30413"/>
    </cofactor>
</comment>
<evidence type="ECO:0000256" key="2">
    <source>
        <dbReference type="ARBA" id="ARBA00001973"/>
    </source>
</evidence>
<evidence type="ECO:0000256" key="6">
    <source>
        <dbReference type="ARBA" id="ARBA00012949"/>
    </source>
</evidence>
<feature type="transmembrane region" description="Helical" evidence="23">
    <location>
        <begin position="307"/>
        <end position="332"/>
    </location>
</feature>
<gene>
    <name evidence="25" type="ORF">DFR59_101249</name>
</gene>
<dbReference type="InterPro" id="IPR023615">
    <property type="entry name" value="Cyt_c_Oxase_su1_BS"/>
</dbReference>
<evidence type="ECO:0000256" key="5">
    <source>
        <dbReference type="ARBA" id="ARBA00009578"/>
    </source>
</evidence>
<reference evidence="25 26" key="1">
    <citation type="submission" date="2018-07" db="EMBL/GenBank/DDBJ databases">
        <title>Genomic Encyclopedia of Type Strains, Phase IV (KMG-IV): sequencing the most valuable type-strain genomes for metagenomic binning, comparative biology and taxonomic classification.</title>
        <authorList>
            <person name="Goeker M."/>
        </authorList>
    </citation>
    <scope>NUCLEOTIDE SEQUENCE [LARGE SCALE GENOMIC DNA]</scope>
    <source>
        <strain evidence="25 26">DSM 25281</strain>
    </source>
</reference>
<feature type="transmembrane region" description="Helical" evidence="23">
    <location>
        <begin position="344"/>
        <end position="366"/>
    </location>
</feature>
<dbReference type="InterPro" id="IPR014241">
    <property type="entry name" value="Cyt_c_oxidase_su1_bac"/>
</dbReference>
<keyword evidence="10 22" id="KW-0349">Heme</keyword>
<evidence type="ECO:0000256" key="12">
    <source>
        <dbReference type="ARBA" id="ARBA00022692"/>
    </source>
</evidence>
<dbReference type="CDD" id="cd01662">
    <property type="entry name" value="Ubiquinol_Oxidase_I"/>
    <property type="match status" value="1"/>
</dbReference>
<evidence type="ECO:0000256" key="18">
    <source>
        <dbReference type="ARBA" id="ARBA00023008"/>
    </source>
</evidence>
<evidence type="ECO:0000256" key="20">
    <source>
        <dbReference type="ARBA" id="ARBA00047816"/>
    </source>
</evidence>
<keyword evidence="14" id="KW-1278">Translocase</keyword>
<evidence type="ECO:0000256" key="17">
    <source>
        <dbReference type="ARBA" id="ARBA00023004"/>
    </source>
</evidence>
<keyword evidence="9 23" id="KW-1003">Cell membrane</keyword>
<evidence type="ECO:0000256" key="11">
    <source>
        <dbReference type="ARBA" id="ARBA00022660"/>
    </source>
</evidence>
<dbReference type="UniPathway" id="UPA00705"/>
<evidence type="ECO:0000313" key="25">
    <source>
        <dbReference type="EMBL" id="RDI47590.1"/>
    </source>
</evidence>
<dbReference type="PRINTS" id="PR01165">
    <property type="entry name" value="CYCOXIDASEI"/>
</dbReference>
<dbReference type="PROSITE" id="PS50855">
    <property type="entry name" value="COX1"/>
    <property type="match status" value="1"/>
</dbReference>
<feature type="transmembrane region" description="Helical" evidence="23">
    <location>
        <begin position="554"/>
        <end position="573"/>
    </location>
</feature>
<feature type="transmembrane region" description="Helical" evidence="23">
    <location>
        <begin position="421"/>
        <end position="441"/>
    </location>
</feature>
<dbReference type="InterPro" id="IPR023616">
    <property type="entry name" value="Cyt_c_oxase-like_su1_dom"/>
</dbReference>
<dbReference type="OrthoDB" id="9759913at2"/>
<comment type="cofactor">
    <cofactor evidence="2">
        <name>Cu(2+)</name>
        <dbReference type="ChEBI" id="CHEBI:29036"/>
    </cofactor>
</comment>
<dbReference type="InterPro" id="IPR036927">
    <property type="entry name" value="Cyt_c_oxase-like_su1_sf"/>
</dbReference>
<keyword evidence="26" id="KW-1185">Reference proteome</keyword>
<dbReference type="GO" id="GO:0015990">
    <property type="term" value="P:electron transport coupled proton transport"/>
    <property type="evidence" value="ECO:0007669"/>
    <property type="project" value="InterPro"/>
</dbReference>
<evidence type="ECO:0000256" key="19">
    <source>
        <dbReference type="ARBA" id="ARBA00023136"/>
    </source>
</evidence>
<feature type="transmembrane region" description="Helical" evidence="23">
    <location>
        <begin position="579"/>
        <end position="601"/>
    </location>
</feature>
<sequence length="623" mass="69103">MSSYAQKKGFLGTIWDYLTTVDHKKIAILYLISGGFFFLIGGLEALMIRIQLAVPNNDFVSAGLYNEILTMHGTTMIFLAAMPLIFCFLNAVVPLQIGARDVAFPFVNALGFWLFFFGGVFLNLSWFLGGAPDAGWTSYASLSLHSPGHGIDFYALGLQIAGAGTLIGGINFLVTIINMRAPGMTYMRMPLFTWTAFVTSALILFAFPPLTVGLFLMIFDRMFGSNFFVVAGGGNTIIWEHFFWIFGHPEVYILILPAFGIFSEILPVFSRKRLFGYSSMVFATVLIGFLGFMVWAHHMFTTGLGPIANAIFAVATMAIAVPTGIKIFNWIFTMWGGSVKFTTPMLYAVAFIPTFVAGGVTGIMLAVAAADYQYHDSYFVVAHFHYVIVGGVVFALLAGLHFYWPKMFGTMLNEAMGKISFWLFLIGFHLTFFIQHFLGLMGMPRRVWTYLPGQGFETANLISSIGAAFMGIAVIVMVYNVIHTQVRGVKVSNDPWGDGRTLEWAISSPPPFYNFKQTPLVRGLDAWWLEKMEGKKEMTPAEPVGDIHMPNNSILPFFIAMGLFVAAFGAMYHVDDKPWAIPVLIIGFIITLGSMFLRSVVDDHGHHIHKEDLMDDKDKGVKA</sequence>
<keyword evidence="12 22" id="KW-0812">Transmembrane</keyword>
<evidence type="ECO:0000256" key="3">
    <source>
        <dbReference type="ARBA" id="ARBA00004651"/>
    </source>
</evidence>
<keyword evidence="13 23" id="KW-0479">Metal-binding</keyword>
<evidence type="ECO:0000256" key="21">
    <source>
        <dbReference type="ARBA" id="ARBA00053798"/>
    </source>
</evidence>
<evidence type="ECO:0000256" key="13">
    <source>
        <dbReference type="ARBA" id="ARBA00022723"/>
    </source>
</evidence>
<dbReference type="FunFam" id="1.10.287.70:FF:000114">
    <property type="entry name" value="Cytochrome c oxidase subunit 1"/>
    <property type="match status" value="1"/>
</dbReference>
<dbReference type="GO" id="GO:0046872">
    <property type="term" value="F:metal ion binding"/>
    <property type="evidence" value="ECO:0007669"/>
    <property type="project" value="UniProtKB-KW"/>
</dbReference>
<dbReference type="Gene3D" id="1.10.287.70">
    <property type="match status" value="1"/>
</dbReference>
<keyword evidence="18 23" id="KW-0186">Copper</keyword>
<dbReference type="InterPro" id="IPR000883">
    <property type="entry name" value="Cyt_C_Oxase_1"/>
</dbReference>
<keyword evidence="19 23" id="KW-0472">Membrane</keyword>
<protein>
    <recommendedName>
        <fullName evidence="7 23">Cytochrome c oxidase subunit 1</fullName>
        <ecNumber evidence="6 23">7.1.1.9</ecNumber>
    </recommendedName>
</protein>
<comment type="subcellular location">
    <subcellularLocation>
        <location evidence="3 23">Cell membrane</location>
        <topology evidence="3 23">Multi-pass membrane protein</topology>
    </subcellularLocation>
</comment>
<dbReference type="Proteomes" id="UP000255326">
    <property type="component" value="Unassembled WGS sequence"/>
</dbReference>